<keyword evidence="1" id="KW-0812">Transmembrane</keyword>
<evidence type="ECO:0000256" key="1">
    <source>
        <dbReference type="SAM" id="Phobius"/>
    </source>
</evidence>
<protein>
    <submittedName>
        <fullName evidence="2">Uncharacterized protein</fullName>
    </submittedName>
</protein>
<comment type="caution">
    <text evidence="2">The sequence shown here is derived from an EMBL/GenBank/DDBJ whole genome shotgun (WGS) entry which is preliminary data.</text>
</comment>
<proteinExistence type="predicted"/>
<keyword evidence="1" id="KW-1133">Transmembrane helix</keyword>
<evidence type="ECO:0000313" key="3">
    <source>
        <dbReference type="Proteomes" id="UP001556220"/>
    </source>
</evidence>
<gene>
    <name evidence="2" type="ORF">ABQJ54_16155</name>
</gene>
<organism evidence="2 3">
    <name type="scientific">Rhodanobacter lycopersici</name>
    <dbReference type="NCBI Taxonomy" id="3162487"/>
    <lineage>
        <taxon>Bacteria</taxon>
        <taxon>Pseudomonadati</taxon>
        <taxon>Pseudomonadota</taxon>
        <taxon>Gammaproteobacteria</taxon>
        <taxon>Lysobacterales</taxon>
        <taxon>Rhodanobacteraceae</taxon>
        <taxon>Rhodanobacter</taxon>
    </lineage>
</organism>
<sequence length="103" mass="11391">MKLNLGFDASISRGQRIWAGVLVLLAVVAFLTQRPPASLFSGCGCLLYAWSLMCYPAPGFRSTVSDMYQSARRGTWFTPKYARLVMLLAVILMLVGIFVPFGH</sequence>
<feature type="transmembrane region" description="Helical" evidence="1">
    <location>
        <begin position="81"/>
        <end position="101"/>
    </location>
</feature>
<dbReference type="EMBL" id="JBFOHK010000004">
    <property type="protein sequence ID" value="MEW9573290.1"/>
    <property type="molecule type" value="Genomic_DNA"/>
</dbReference>
<dbReference type="RefSeq" id="WP_367855339.1">
    <property type="nucleotide sequence ID" value="NZ_JBFOHK010000004.1"/>
</dbReference>
<dbReference type="Proteomes" id="UP001556220">
    <property type="component" value="Unassembled WGS sequence"/>
</dbReference>
<keyword evidence="1" id="KW-0472">Membrane</keyword>
<reference evidence="2 3" key="1">
    <citation type="submission" date="2024-06" db="EMBL/GenBank/DDBJ databases">
        <authorList>
            <person name="Woo H."/>
        </authorList>
    </citation>
    <scope>NUCLEOTIDE SEQUENCE [LARGE SCALE GENOMIC DNA]</scope>
    <source>
        <strain evidence="2 3">Si-c</strain>
    </source>
</reference>
<keyword evidence="3" id="KW-1185">Reference proteome</keyword>
<feature type="transmembrane region" description="Helical" evidence="1">
    <location>
        <begin position="39"/>
        <end position="60"/>
    </location>
</feature>
<feature type="transmembrane region" description="Helical" evidence="1">
    <location>
        <begin position="16"/>
        <end position="33"/>
    </location>
</feature>
<name>A0ABV3QHG5_9GAMM</name>
<evidence type="ECO:0000313" key="2">
    <source>
        <dbReference type="EMBL" id="MEW9573290.1"/>
    </source>
</evidence>
<accession>A0ABV3QHG5</accession>